<organism evidence="7 8">
    <name type="scientific">Aphanomyces euteiches</name>
    <dbReference type="NCBI Taxonomy" id="100861"/>
    <lineage>
        <taxon>Eukaryota</taxon>
        <taxon>Sar</taxon>
        <taxon>Stramenopiles</taxon>
        <taxon>Oomycota</taxon>
        <taxon>Saprolegniomycetes</taxon>
        <taxon>Saprolegniales</taxon>
        <taxon>Verrucalvaceae</taxon>
        <taxon>Aphanomyces</taxon>
    </lineage>
</organism>
<feature type="region of interest" description="Disordered" evidence="5">
    <location>
        <begin position="448"/>
        <end position="473"/>
    </location>
</feature>
<comment type="caution">
    <text evidence="7">The sequence shown here is derived from an EMBL/GenBank/DDBJ whole genome shotgun (WGS) entry which is preliminary data.</text>
</comment>
<dbReference type="InterPro" id="IPR017455">
    <property type="entry name" value="Znf_FYVE-rel"/>
</dbReference>
<proteinExistence type="predicted"/>
<dbReference type="Proteomes" id="UP000481153">
    <property type="component" value="Unassembled WGS sequence"/>
</dbReference>
<dbReference type="PANTHER" id="PTHR43102">
    <property type="entry name" value="SLR1143 PROTEIN"/>
    <property type="match status" value="1"/>
</dbReference>
<dbReference type="InterPro" id="IPR011011">
    <property type="entry name" value="Znf_FYVE_PHD"/>
</dbReference>
<dbReference type="InterPro" id="IPR003018">
    <property type="entry name" value="GAF"/>
</dbReference>
<feature type="region of interest" description="Disordered" evidence="5">
    <location>
        <begin position="1"/>
        <end position="43"/>
    </location>
</feature>
<dbReference type="SUPFAM" id="SSF57903">
    <property type="entry name" value="FYVE/PHD zinc finger"/>
    <property type="match status" value="1"/>
</dbReference>
<dbReference type="SUPFAM" id="SSF55781">
    <property type="entry name" value="GAF domain-like"/>
    <property type="match status" value="1"/>
</dbReference>
<sequence>MAARNPNEYGALGSGRSTRRGRTSPDTSRPTPPPPSPFRSLVDRGPANRSKWPWAFLHDLPSTKDSELLECMRDIVEIFLVECTARVNEPVDISLTTRGPLVSKYSQRRQLFTAHAVVDIAATFDEVKDLVMAPDDGFLHRIFNDNIQLSALSTIYAEEPSTPGPNYNGLQVYASCRLMKVLFCNPTQPKDLLFLDHVQSITSTAMLRVFKSVDNNNYPTLVHNQVVPRHTHIMGGYLIEALESTTSVRVTYYAEHAVYPKLFPSSLDTRTCLEKLGLGIPKWQQAVVSYPPRSRGATQESICRICAKSFNDNRRSSACTMCGAVICPECGGLDSSRGAKRQLPVCMMCLVQVRAEQNGSSALALAMAKPQIITKSNPPSSAPSSRRSPCQLCDRPSHATCAICGQPHCNQCADTTHANVVCYVCSTKPQDRHPILLLDPADRTLRLSDDHQRDTVSSSLPSSSIPRDTNPLSDEDLMTIQSLQQLQGPVGPQYRSSNGSLQSRLSTDGATSVAAATPSEVSDAWISRVCLDMESNDAYDALCEQAMVDMECTNAYVVLMYKGQFQLKGAAGTSYVPATIPGSCEFCTKTVATPQGPLIVPDAAANPIFQNSSRVKGKERVRFYYGLPVRTSSGQVIGTVAVVDTAPRMRVGRSHEQVMVRFAADVVDLVCRRIVDK</sequence>
<evidence type="ECO:0000256" key="3">
    <source>
        <dbReference type="ARBA" id="ARBA00022833"/>
    </source>
</evidence>
<evidence type="ECO:0000256" key="2">
    <source>
        <dbReference type="ARBA" id="ARBA00022771"/>
    </source>
</evidence>
<evidence type="ECO:0000259" key="6">
    <source>
        <dbReference type="PROSITE" id="PS50178"/>
    </source>
</evidence>
<keyword evidence="2 4" id="KW-0863">Zinc-finger</keyword>
<evidence type="ECO:0000313" key="8">
    <source>
        <dbReference type="Proteomes" id="UP000481153"/>
    </source>
</evidence>
<dbReference type="Pfam" id="PF01590">
    <property type="entry name" value="GAF"/>
    <property type="match status" value="1"/>
</dbReference>
<dbReference type="InterPro" id="IPR013083">
    <property type="entry name" value="Znf_RING/FYVE/PHD"/>
</dbReference>
<dbReference type="InterPro" id="IPR023393">
    <property type="entry name" value="START-like_dom_sf"/>
</dbReference>
<keyword evidence="8" id="KW-1185">Reference proteome</keyword>
<protein>
    <recommendedName>
        <fullName evidence="6">FYVE-type domain-containing protein</fullName>
    </recommendedName>
</protein>
<dbReference type="VEuPathDB" id="FungiDB:AeMF1_015196"/>
<dbReference type="PANTHER" id="PTHR43102:SF2">
    <property type="entry name" value="GAF DOMAIN-CONTAINING PROTEIN"/>
    <property type="match status" value="1"/>
</dbReference>
<evidence type="ECO:0000256" key="5">
    <source>
        <dbReference type="SAM" id="MobiDB-lite"/>
    </source>
</evidence>
<name>A0A6G0WX14_9STRA</name>
<dbReference type="Gene3D" id="3.30.530.20">
    <property type="match status" value="1"/>
</dbReference>
<dbReference type="AlphaFoldDB" id="A0A6G0WX14"/>
<accession>A0A6G0WX14</accession>
<dbReference type="GO" id="GO:0008270">
    <property type="term" value="F:zinc ion binding"/>
    <property type="evidence" value="ECO:0007669"/>
    <property type="project" value="UniProtKB-KW"/>
</dbReference>
<dbReference type="Gene3D" id="3.30.450.40">
    <property type="match status" value="1"/>
</dbReference>
<reference evidence="7 8" key="1">
    <citation type="submission" date="2019-07" db="EMBL/GenBank/DDBJ databases">
        <title>Genomics analysis of Aphanomyces spp. identifies a new class of oomycete effector associated with host adaptation.</title>
        <authorList>
            <person name="Gaulin E."/>
        </authorList>
    </citation>
    <scope>NUCLEOTIDE SEQUENCE [LARGE SCALE GENOMIC DNA]</scope>
    <source>
        <strain evidence="7 8">ATCC 201684</strain>
    </source>
</reference>
<keyword evidence="3" id="KW-0862">Zinc</keyword>
<evidence type="ECO:0000313" key="7">
    <source>
        <dbReference type="EMBL" id="KAF0732043.1"/>
    </source>
</evidence>
<dbReference type="Gene3D" id="3.30.40.10">
    <property type="entry name" value="Zinc/RING finger domain, C3HC4 (zinc finger)"/>
    <property type="match status" value="1"/>
</dbReference>
<dbReference type="InterPro" id="IPR029016">
    <property type="entry name" value="GAF-like_dom_sf"/>
</dbReference>
<evidence type="ECO:0000256" key="1">
    <source>
        <dbReference type="ARBA" id="ARBA00022723"/>
    </source>
</evidence>
<feature type="domain" description="FYVE-type" evidence="6">
    <location>
        <begin position="297"/>
        <end position="354"/>
    </location>
</feature>
<keyword evidence="1" id="KW-0479">Metal-binding</keyword>
<gene>
    <name evidence="7" type="ORF">Ae201684_010696</name>
</gene>
<evidence type="ECO:0000256" key="4">
    <source>
        <dbReference type="PROSITE-ProRule" id="PRU00091"/>
    </source>
</evidence>
<dbReference type="PROSITE" id="PS50178">
    <property type="entry name" value="ZF_FYVE"/>
    <property type="match status" value="1"/>
</dbReference>
<dbReference type="EMBL" id="VJMJ01000137">
    <property type="protein sequence ID" value="KAF0732043.1"/>
    <property type="molecule type" value="Genomic_DNA"/>
</dbReference>